<dbReference type="PANTHER" id="PTHR22589">
    <property type="entry name" value="CARNITINE O-ACYLTRANSFERASE"/>
    <property type="match status" value="1"/>
</dbReference>
<dbReference type="InterPro" id="IPR039551">
    <property type="entry name" value="Cho/carn_acyl_trans"/>
</dbReference>
<dbReference type="PANTHER" id="PTHR22589:SF16">
    <property type="entry name" value="CARNITINE O-PALMITOYLTRANSFERASE 2, MITOCHONDRIAL"/>
    <property type="match status" value="1"/>
</dbReference>
<keyword evidence="8" id="KW-1185">Reference proteome</keyword>
<comment type="catalytic activity">
    <reaction evidence="3">
        <text>4,8-dimethylnonanoyl-CoA + (R)-carnitine = O-4,8-dimethylnonanoyl-(R)-carnitine + CoA</text>
        <dbReference type="Rhea" id="RHEA:44860"/>
        <dbReference type="ChEBI" id="CHEBI:16347"/>
        <dbReference type="ChEBI" id="CHEBI:57287"/>
        <dbReference type="ChEBI" id="CHEBI:77061"/>
        <dbReference type="ChEBI" id="CHEBI:84654"/>
    </reaction>
</comment>
<dbReference type="EMBL" id="KN716168">
    <property type="protein sequence ID" value="KJH52237.1"/>
    <property type="molecule type" value="Genomic_DNA"/>
</dbReference>
<dbReference type="AlphaFoldDB" id="A0A0D8Y7T1"/>
<dbReference type="SUPFAM" id="SSF52777">
    <property type="entry name" value="CoA-dependent acyltransferases"/>
    <property type="match status" value="1"/>
</dbReference>
<reference evidence="8" key="2">
    <citation type="journal article" date="2016" name="Sci. Rep.">
        <title>Dictyocaulus viviparus genome, variome and transcriptome elucidate lungworm biology and support future intervention.</title>
        <authorList>
            <person name="McNulty S.N."/>
            <person name="Strube C."/>
            <person name="Rosa B.A."/>
            <person name="Martin J.C."/>
            <person name="Tyagi R."/>
            <person name="Choi Y.J."/>
            <person name="Wang Q."/>
            <person name="Hallsworth Pepin K."/>
            <person name="Zhang X."/>
            <person name="Ozersky P."/>
            <person name="Wilson R.K."/>
            <person name="Sternberg P.W."/>
            <person name="Gasser R.B."/>
            <person name="Mitreva M."/>
        </authorList>
    </citation>
    <scope>NUCLEOTIDE SEQUENCE [LARGE SCALE GENOMIC DNA]</scope>
    <source>
        <strain evidence="8">HannoverDv2000</strain>
    </source>
</reference>
<dbReference type="Proteomes" id="UP000053766">
    <property type="component" value="Unassembled WGS sequence"/>
</dbReference>
<name>A0A0D8Y7T1_DICVI</name>
<evidence type="ECO:0000256" key="4">
    <source>
        <dbReference type="PIRSR" id="PIRSR600542-1"/>
    </source>
</evidence>
<evidence type="ECO:0000259" key="6">
    <source>
        <dbReference type="Pfam" id="PF00755"/>
    </source>
</evidence>
<feature type="active site" description="Proton acceptor" evidence="4">
    <location>
        <position position="324"/>
    </location>
</feature>
<dbReference type="InterPro" id="IPR000542">
    <property type="entry name" value="Carn_acyl_trans"/>
</dbReference>
<feature type="domain" description="Choline/carnitine acyltransferase" evidence="6">
    <location>
        <begin position="18"/>
        <end position="353"/>
    </location>
</feature>
<dbReference type="GO" id="GO:0005739">
    <property type="term" value="C:mitochondrion"/>
    <property type="evidence" value="ECO:0007669"/>
    <property type="project" value="TreeGrafter"/>
</dbReference>
<evidence type="ECO:0000256" key="2">
    <source>
        <dbReference type="ARBA" id="ARBA00023315"/>
    </source>
</evidence>
<organism evidence="7 8">
    <name type="scientific">Dictyocaulus viviparus</name>
    <name type="common">Bovine lungworm</name>
    <dbReference type="NCBI Taxonomy" id="29172"/>
    <lineage>
        <taxon>Eukaryota</taxon>
        <taxon>Metazoa</taxon>
        <taxon>Ecdysozoa</taxon>
        <taxon>Nematoda</taxon>
        <taxon>Chromadorea</taxon>
        <taxon>Rhabditida</taxon>
        <taxon>Rhabditina</taxon>
        <taxon>Rhabditomorpha</taxon>
        <taxon>Strongyloidea</taxon>
        <taxon>Metastrongylidae</taxon>
        <taxon>Dictyocaulus</taxon>
    </lineage>
</organism>
<sequence length="388" mass="44316">MGSRNNDSTSTIAMPYKARFLASAKVVLSDPVYARTHEAVRCFEKNEGPILQKALLEYDRSHKDTSFIYEPWYDVYLRSRLPCPVNFNPFMMYAPDPVNRYNHQLTRSTNLAISFARFKKALDSNILAPEVFHLNPMKSDTKLTLPPSLSWFGAVMFKAFPLDMSQYKSLFNGTRIPKRNRDILFQDSTQKHFMVLYRGRIYVVDIFDDNGDILPANDIHSSLAHILKHGEQQTNDKCIGSLTSLERDVWADVRDELLEAGNADKLHMIDSALFTLCLDDLKTTDPFRLVQSLLVGDDASNRWFDKSFQLIVDGNGQATINFEHSWGDGVAVLRLMEESYNNEIDHVSRDTNTHHFVTPDTDPKPANASMLKELDLYRLSTAFCKLGQ</sequence>
<dbReference type="InterPro" id="IPR042231">
    <property type="entry name" value="Cho/carn_acyl_trans_2"/>
</dbReference>
<dbReference type="Gene3D" id="1.10.275.20">
    <property type="entry name" value="Choline/Carnitine o-acyltransferase"/>
    <property type="match status" value="1"/>
</dbReference>
<evidence type="ECO:0000313" key="8">
    <source>
        <dbReference type="Proteomes" id="UP000053766"/>
    </source>
</evidence>
<comment type="similarity">
    <text evidence="5">Belongs to the carnitine/choline acetyltransferase family.</text>
</comment>
<proteinExistence type="inferred from homology"/>
<evidence type="ECO:0000256" key="1">
    <source>
        <dbReference type="ARBA" id="ARBA00005005"/>
    </source>
</evidence>
<evidence type="ECO:0000313" key="7">
    <source>
        <dbReference type="EMBL" id="KJH52237.1"/>
    </source>
</evidence>
<dbReference type="PROSITE" id="PS00440">
    <property type="entry name" value="ACYLTRANSF_C_2"/>
    <property type="match status" value="1"/>
</dbReference>
<keyword evidence="2 5" id="KW-0012">Acyltransferase</keyword>
<reference evidence="7 8" key="1">
    <citation type="submission" date="2013-11" db="EMBL/GenBank/DDBJ databases">
        <title>Draft genome of the bovine lungworm Dictyocaulus viviparus.</title>
        <authorList>
            <person name="Mitreva M."/>
        </authorList>
    </citation>
    <scope>NUCLEOTIDE SEQUENCE [LARGE SCALE GENOMIC DNA]</scope>
    <source>
        <strain evidence="7 8">HannoverDv2000</strain>
    </source>
</reference>
<dbReference type="OrthoDB" id="240216at2759"/>
<dbReference type="Gene3D" id="3.30.559.70">
    <property type="entry name" value="Choline/Carnitine o-acyltransferase, domain 2"/>
    <property type="match status" value="1"/>
</dbReference>
<keyword evidence="5 7" id="KW-0808">Transferase</keyword>
<dbReference type="GO" id="GO:0006635">
    <property type="term" value="P:fatty acid beta-oxidation"/>
    <property type="evidence" value="ECO:0007669"/>
    <property type="project" value="UniProtKB-UniPathway"/>
</dbReference>
<dbReference type="Pfam" id="PF00755">
    <property type="entry name" value="Carn_acyltransf"/>
    <property type="match status" value="1"/>
</dbReference>
<dbReference type="STRING" id="29172.A0A0D8Y7T1"/>
<dbReference type="GO" id="GO:0004095">
    <property type="term" value="F:carnitine O-palmitoyltransferase activity"/>
    <property type="evidence" value="ECO:0007669"/>
    <property type="project" value="TreeGrafter"/>
</dbReference>
<dbReference type="UniPathway" id="UPA00659"/>
<evidence type="ECO:0000256" key="5">
    <source>
        <dbReference type="RuleBase" id="RU003801"/>
    </source>
</evidence>
<protein>
    <submittedName>
        <fullName evidence="7">Choline/Carnitine O-acyltransferase</fullName>
    </submittedName>
</protein>
<evidence type="ECO:0000256" key="3">
    <source>
        <dbReference type="ARBA" id="ARBA00048999"/>
    </source>
</evidence>
<accession>A0A0D8Y7T1</accession>
<comment type="pathway">
    <text evidence="1">Lipid metabolism; fatty acid beta-oxidation.</text>
</comment>
<gene>
    <name evidence="7" type="ORF">DICVIV_01565</name>
</gene>
<dbReference type="InterPro" id="IPR042572">
    <property type="entry name" value="Carn_acyl_trans_N"/>
</dbReference>